<keyword evidence="1" id="KW-1133">Transmembrane helix</keyword>
<proteinExistence type="predicted"/>
<keyword evidence="3" id="KW-1185">Reference proteome</keyword>
<dbReference type="AlphaFoldDB" id="A0A0T5Z1Y5"/>
<dbReference type="EMBL" id="LDXT01000021">
    <property type="protein sequence ID" value="KRT56657.1"/>
    <property type="molecule type" value="Genomic_DNA"/>
</dbReference>
<accession>A0A0T5Z1Y5</accession>
<organism evidence="2 3">
    <name type="scientific">endosymbiont of Ridgeia piscesae</name>
    <dbReference type="NCBI Taxonomy" id="54398"/>
    <lineage>
        <taxon>Bacteria</taxon>
        <taxon>Pseudomonadati</taxon>
        <taxon>Pseudomonadota</taxon>
        <taxon>Gammaproteobacteria</taxon>
        <taxon>sulfur-oxidizing symbionts</taxon>
    </lineage>
</organism>
<evidence type="ECO:0000313" key="2">
    <source>
        <dbReference type="EMBL" id="KRT56657.1"/>
    </source>
</evidence>
<keyword evidence="1" id="KW-0472">Membrane</keyword>
<reference evidence="2 3" key="1">
    <citation type="submission" date="2015-11" db="EMBL/GenBank/DDBJ databases">
        <title>The genome of Candidatus Endoriftia persephone in Ridgeia piscesae and population structure of the North Eastern Pacific vestimentiferan symbionts.</title>
        <authorList>
            <person name="Perez M."/>
            <person name="Juniper K.S."/>
        </authorList>
    </citation>
    <scope>NUCLEOTIDE SEQUENCE [LARGE SCALE GENOMIC DNA]</scope>
    <source>
        <strain evidence="2">Ind11</strain>
    </source>
</reference>
<name>A0A0T5Z1Y5_9GAMM</name>
<comment type="caution">
    <text evidence="2">The sequence shown here is derived from an EMBL/GenBank/DDBJ whole genome shotgun (WGS) entry which is preliminary data.</text>
</comment>
<dbReference type="Proteomes" id="UP000051634">
    <property type="component" value="Unassembled WGS sequence"/>
</dbReference>
<sequence length="45" mass="4890">MSNGKKMGGFTLILIGIVAGVVLWGGFNINRSESIGSVYCFPWLR</sequence>
<keyword evidence="1" id="KW-0812">Transmembrane</keyword>
<evidence type="ECO:0000256" key="1">
    <source>
        <dbReference type="SAM" id="Phobius"/>
    </source>
</evidence>
<protein>
    <submittedName>
        <fullName evidence="2">Uncharacterized protein</fullName>
    </submittedName>
</protein>
<evidence type="ECO:0000313" key="3">
    <source>
        <dbReference type="Proteomes" id="UP000051634"/>
    </source>
</evidence>
<gene>
    <name evidence="2" type="ORF">Ga0074115_1763</name>
</gene>
<feature type="transmembrane region" description="Helical" evidence="1">
    <location>
        <begin position="7"/>
        <end position="27"/>
    </location>
</feature>